<evidence type="ECO:0000259" key="5">
    <source>
        <dbReference type="PROSITE" id="PS50977"/>
    </source>
</evidence>
<dbReference type="GO" id="GO:0000976">
    <property type="term" value="F:transcription cis-regulatory region binding"/>
    <property type="evidence" value="ECO:0007669"/>
    <property type="project" value="TreeGrafter"/>
</dbReference>
<evidence type="ECO:0000313" key="7">
    <source>
        <dbReference type="Proteomes" id="UP000037109"/>
    </source>
</evidence>
<dbReference type="EMBL" id="LGUF01000007">
    <property type="protein sequence ID" value="KON89829.1"/>
    <property type="molecule type" value="Genomic_DNA"/>
</dbReference>
<protein>
    <submittedName>
        <fullName evidence="6">TetR family transcriptional regulator</fullName>
    </submittedName>
</protein>
<evidence type="ECO:0000256" key="2">
    <source>
        <dbReference type="ARBA" id="ARBA00023125"/>
    </source>
</evidence>
<keyword evidence="2 4" id="KW-0238">DNA-binding</keyword>
<keyword evidence="7" id="KW-1185">Reference proteome</keyword>
<dbReference type="Pfam" id="PF00440">
    <property type="entry name" value="TetR_N"/>
    <property type="match status" value="1"/>
</dbReference>
<dbReference type="PANTHER" id="PTHR30055:SF234">
    <property type="entry name" value="HTH-TYPE TRANSCRIPTIONAL REGULATOR BETI"/>
    <property type="match status" value="1"/>
</dbReference>
<dbReference type="InterPro" id="IPR001647">
    <property type="entry name" value="HTH_TetR"/>
</dbReference>
<feature type="domain" description="HTH tetR-type" evidence="5">
    <location>
        <begin position="10"/>
        <end position="70"/>
    </location>
</feature>
<organism evidence="6 7">
    <name type="scientific">Sporosarcina globispora</name>
    <name type="common">Bacillus globisporus</name>
    <dbReference type="NCBI Taxonomy" id="1459"/>
    <lineage>
        <taxon>Bacteria</taxon>
        <taxon>Bacillati</taxon>
        <taxon>Bacillota</taxon>
        <taxon>Bacilli</taxon>
        <taxon>Bacillales</taxon>
        <taxon>Caryophanaceae</taxon>
        <taxon>Sporosarcina</taxon>
    </lineage>
</organism>
<dbReference type="Proteomes" id="UP000037109">
    <property type="component" value="Unassembled WGS sequence"/>
</dbReference>
<proteinExistence type="predicted"/>
<evidence type="ECO:0000256" key="1">
    <source>
        <dbReference type="ARBA" id="ARBA00023015"/>
    </source>
</evidence>
<dbReference type="PANTHER" id="PTHR30055">
    <property type="entry name" value="HTH-TYPE TRANSCRIPTIONAL REGULATOR RUTR"/>
    <property type="match status" value="1"/>
</dbReference>
<dbReference type="GO" id="GO:0003700">
    <property type="term" value="F:DNA-binding transcription factor activity"/>
    <property type="evidence" value="ECO:0007669"/>
    <property type="project" value="TreeGrafter"/>
</dbReference>
<dbReference type="SUPFAM" id="SSF46689">
    <property type="entry name" value="Homeodomain-like"/>
    <property type="match status" value="1"/>
</dbReference>
<keyword evidence="1" id="KW-0805">Transcription regulation</keyword>
<reference evidence="7" key="1">
    <citation type="submission" date="2015-07" db="EMBL/GenBank/DDBJ databases">
        <title>Fjat-10036 dsm4.</title>
        <authorList>
            <person name="Liu B."/>
            <person name="Wang J."/>
            <person name="Zhu Y."/>
            <person name="Liu G."/>
            <person name="Chen Q."/>
            <person name="Chen Z."/>
            <person name="Lan J."/>
            <person name="Che J."/>
            <person name="Ge C."/>
            <person name="Shi H."/>
            <person name="Pan Z."/>
            <person name="Liu X."/>
        </authorList>
    </citation>
    <scope>NUCLEOTIDE SEQUENCE [LARGE SCALE GENOMIC DNA]</scope>
    <source>
        <strain evidence="7">DSM 4</strain>
    </source>
</reference>
<dbReference type="RefSeq" id="WP_053437195.1">
    <property type="nucleotide sequence ID" value="NZ_LGUF01000007.1"/>
</dbReference>
<dbReference type="PROSITE" id="PS50977">
    <property type="entry name" value="HTH_TETR_2"/>
    <property type="match status" value="1"/>
</dbReference>
<evidence type="ECO:0000313" key="6">
    <source>
        <dbReference type="EMBL" id="KON89829.1"/>
    </source>
</evidence>
<dbReference type="PRINTS" id="PR00455">
    <property type="entry name" value="HTHTETR"/>
</dbReference>
<name>A0A0M0GIZ8_SPOGL</name>
<comment type="caution">
    <text evidence="6">The sequence shown here is derived from an EMBL/GenBank/DDBJ whole genome shotgun (WGS) entry which is preliminary data.</text>
</comment>
<keyword evidence="3" id="KW-0804">Transcription</keyword>
<dbReference type="OrthoDB" id="9814200at2"/>
<evidence type="ECO:0000256" key="4">
    <source>
        <dbReference type="PROSITE-ProRule" id="PRU00335"/>
    </source>
</evidence>
<gene>
    <name evidence="6" type="ORF">AF332_25445</name>
</gene>
<feature type="DNA-binding region" description="H-T-H motif" evidence="4">
    <location>
        <begin position="33"/>
        <end position="52"/>
    </location>
</feature>
<dbReference type="AlphaFoldDB" id="A0A0M0GIZ8"/>
<dbReference type="InterPro" id="IPR050109">
    <property type="entry name" value="HTH-type_TetR-like_transc_reg"/>
</dbReference>
<sequence>MSPRKSAHDELTKEAIISVARDLFVKEGYSSASMRKIADTLQCSHGAIYYHFKNKAQLFYEIVEADFQKLDQVLDSVLGESADTNEQKLFSIFYRYIQFGLTHQKHYELMFLIHDDDVKSYLNEGPNKSYMHFAQAINSLAPRSLSIKDIWSVFLSLHGFVTHYCRSETTFEEVKELASSHAQFLIKAIF</sequence>
<accession>A0A0M0GIZ8</accession>
<dbReference type="STRING" id="1459.AF332_25445"/>
<dbReference type="Gene3D" id="1.10.357.10">
    <property type="entry name" value="Tetracycline Repressor, domain 2"/>
    <property type="match status" value="1"/>
</dbReference>
<dbReference type="InterPro" id="IPR009057">
    <property type="entry name" value="Homeodomain-like_sf"/>
</dbReference>
<evidence type="ECO:0000256" key="3">
    <source>
        <dbReference type="ARBA" id="ARBA00023163"/>
    </source>
</evidence>
<dbReference type="PATRIC" id="fig|1459.3.peg.5588"/>